<dbReference type="Proteomes" id="UP000254869">
    <property type="component" value="Unassembled WGS sequence"/>
</dbReference>
<organism evidence="4 5">
    <name type="scientific">Nocardia pseudobrasiliensis</name>
    <dbReference type="NCBI Taxonomy" id="45979"/>
    <lineage>
        <taxon>Bacteria</taxon>
        <taxon>Bacillati</taxon>
        <taxon>Actinomycetota</taxon>
        <taxon>Actinomycetes</taxon>
        <taxon>Mycobacteriales</taxon>
        <taxon>Nocardiaceae</taxon>
        <taxon>Nocardia</taxon>
    </lineage>
</organism>
<dbReference type="InterPro" id="IPR036513">
    <property type="entry name" value="STAS_dom_sf"/>
</dbReference>
<gene>
    <name evidence="4" type="ORF">DFR76_107211</name>
</gene>
<protein>
    <recommendedName>
        <fullName evidence="2">Anti-sigma factor antagonist</fullName>
    </recommendedName>
</protein>
<comment type="caution">
    <text evidence="4">The sequence shown here is derived from an EMBL/GenBank/DDBJ whole genome shotgun (WGS) entry which is preliminary data.</text>
</comment>
<dbReference type="InterPro" id="IPR002645">
    <property type="entry name" value="STAS_dom"/>
</dbReference>
<dbReference type="GO" id="GO:0043856">
    <property type="term" value="F:anti-sigma factor antagonist activity"/>
    <property type="evidence" value="ECO:0007669"/>
    <property type="project" value="InterPro"/>
</dbReference>
<dbReference type="CDD" id="cd07043">
    <property type="entry name" value="STAS_anti-anti-sigma_factors"/>
    <property type="match status" value="1"/>
</dbReference>
<sequence>MVYTEGQSVSGEGTSRMLDVKVHSEGTSTVIAVRGEIDIASVPHLQSALEEGQRGGGPLVVDMTNVGFMGSAGLSALMVASEAAKPQRLRVVASDAVRRPIEVTGLDKLLEMFPTLDAALAAGNSSANN</sequence>
<dbReference type="Pfam" id="PF01740">
    <property type="entry name" value="STAS"/>
    <property type="match status" value="1"/>
</dbReference>
<evidence type="ECO:0000256" key="1">
    <source>
        <dbReference type="ARBA" id="ARBA00009013"/>
    </source>
</evidence>
<name>A0A370I698_9NOCA</name>
<dbReference type="AlphaFoldDB" id="A0A370I698"/>
<dbReference type="PANTHER" id="PTHR33495:SF2">
    <property type="entry name" value="ANTI-SIGMA FACTOR ANTAGONIST TM_1081-RELATED"/>
    <property type="match status" value="1"/>
</dbReference>
<keyword evidence="5" id="KW-1185">Reference proteome</keyword>
<comment type="similarity">
    <text evidence="1 2">Belongs to the anti-sigma-factor antagonist family.</text>
</comment>
<evidence type="ECO:0000259" key="3">
    <source>
        <dbReference type="PROSITE" id="PS50801"/>
    </source>
</evidence>
<reference evidence="4 5" key="1">
    <citation type="submission" date="2018-07" db="EMBL/GenBank/DDBJ databases">
        <title>Genomic Encyclopedia of Type Strains, Phase IV (KMG-IV): sequencing the most valuable type-strain genomes for metagenomic binning, comparative biology and taxonomic classification.</title>
        <authorList>
            <person name="Goeker M."/>
        </authorList>
    </citation>
    <scope>NUCLEOTIDE SEQUENCE [LARGE SCALE GENOMIC DNA]</scope>
    <source>
        <strain evidence="4 5">DSM 44290</strain>
    </source>
</reference>
<evidence type="ECO:0000313" key="5">
    <source>
        <dbReference type="Proteomes" id="UP000254869"/>
    </source>
</evidence>
<dbReference type="EMBL" id="QQBC01000007">
    <property type="protein sequence ID" value="RDI64834.1"/>
    <property type="molecule type" value="Genomic_DNA"/>
</dbReference>
<dbReference type="STRING" id="1210086.GCA_001613105_02366"/>
<dbReference type="NCBIfam" id="TIGR00377">
    <property type="entry name" value="ant_ant_sig"/>
    <property type="match status" value="1"/>
</dbReference>
<accession>A0A370I698</accession>
<dbReference type="PROSITE" id="PS50801">
    <property type="entry name" value="STAS"/>
    <property type="match status" value="1"/>
</dbReference>
<feature type="domain" description="STAS" evidence="3">
    <location>
        <begin position="18"/>
        <end position="123"/>
    </location>
</feature>
<proteinExistence type="inferred from homology"/>
<evidence type="ECO:0000313" key="4">
    <source>
        <dbReference type="EMBL" id="RDI64834.1"/>
    </source>
</evidence>
<dbReference type="InterPro" id="IPR003658">
    <property type="entry name" value="Anti-sigma_ant"/>
</dbReference>
<dbReference type="PANTHER" id="PTHR33495">
    <property type="entry name" value="ANTI-SIGMA FACTOR ANTAGONIST TM_1081-RELATED-RELATED"/>
    <property type="match status" value="1"/>
</dbReference>
<dbReference type="SUPFAM" id="SSF52091">
    <property type="entry name" value="SpoIIaa-like"/>
    <property type="match status" value="1"/>
</dbReference>
<dbReference type="Gene3D" id="3.30.750.24">
    <property type="entry name" value="STAS domain"/>
    <property type="match status" value="1"/>
</dbReference>
<evidence type="ECO:0000256" key="2">
    <source>
        <dbReference type="RuleBase" id="RU003749"/>
    </source>
</evidence>